<evidence type="ECO:0000313" key="1">
    <source>
        <dbReference type="EMBL" id="HIZ61307.1"/>
    </source>
</evidence>
<accession>A0A9D2FIS1</accession>
<comment type="caution">
    <text evidence="1">The sequence shown here is derived from an EMBL/GenBank/DDBJ whole genome shotgun (WGS) entry which is preliminary data.</text>
</comment>
<protein>
    <submittedName>
        <fullName evidence="1">Uncharacterized protein</fullName>
    </submittedName>
</protein>
<name>A0A9D2FIS1_9FIRM</name>
<gene>
    <name evidence="1" type="ORF">H9724_00840</name>
</gene>
<dbReference type="Proteomes" id="UP000824105">
    <property type="component" value="Unassembled WGS sequence"/>
</dbReference>
<dbReference type="AlphaFoldDB" id="A0A9D2FIS1"/>
<organism evidence="1 2">
    <name type="scientific">Candidatus Gemmiger avistercoris</name>
    <dbReference type="NCBI Taxonomy" id="2838606"/>
    <lineage>
        <taxon>Bacteria</taxon>
        <taxon>Bacillati</taxon>
        <taxon>Bacillota</taxon>
        <taxon>Clostridia</taxon>
        <taxon>Eubacteriales</taxon>
        <taxon>Gemmiger</taxon>
    </lineage>
</organism>
<evidence type="ECO:0000313" key="2">
    <source>
        <dbReference type="Proteomes" id="UP000824105"/>
    </source>
</evidence>
<reference evidence="1" key="2">
    <citation type="submission" date="2021-04" db="EMBL/GenBank/DDBJ databases">
        <authorList>
            <person name="Gilroy R."/>
        </authorList>
    </citation>
    <scope>NUCLEOTIDE SEQUENCE</scope>
    <source>
        <strain evidence="1">CHK188-11489</strain>
    </source>
</reference>
<reference evidence="1" key="1">
    <citation type="journal article" date="2021" name="PeerJ">
        <title>Extensive microbial diversity within the chicken gut microbiome revealed by metagenomics and culture.</title>
        <authorList>
            <person name="Gilroy R."/>
            <person name="Ravi A."/>
            <person name="Getino M."/>
            <person name="Pursley I."/>
            <person name="Horton D.L."/>
            <person name="Alikhan N.F."/>
            <person name="Baker D."/>
            <person name="Gharbi K."/>
            <person name="Hall N."/>
            <person name="Watson M."/>
            <person name="Adriaenssens E.M."/>
            <person name="Foster-Nyarko E."/>
            <person name="Jarju S."/>
            <person name="Secka A."/>
            <person name="Antonio M."/>
            <person name="Oren A."/>
            <person name="Chaudhuri R.R."/>
            <person name="La Ragione R."/>
            <person name="Hildebrand F."/>
            <person name="Pallen M.J."/>
        </authorList>
    </citation>
    <scope>NUCLEOTIDE SEQUENCE</scope>
    <source>
        <strain evidence="1">CHK188-11489</strain>
    </source>
</reference>
<proteinExistence type="predicted"/>
<sequence length="121" mass="13158">MDAVAQVHPVGHEVDPVAELAQAEGEIHPHVAAAADGAQVDAGRLLQQFHRAVHRRGLQRQPHPRQGFLLHPQHRVDDLGGRGVGREGEVGVRQGFAAGGRRRAEQHWYKKVIETNGGDLG</sequence>
<dbReference type="EMBL" id="DXBF01000008">
    <property type="protein sequence ID" value="HIZ61307.1"/>
    <property type="molecule type" value="Genomic_DNA"/>
</dbReference>